<dbReference type="Proteomes" id="UP000294134">
    <property type="component" value="Segment"/>
</dbReference>
<keyword evidence="1" id="KW-0472">Membrane</keyword>
<protein>
    <submittedName>
        <fullName evidence="2">Uncharacterized protein</fullName>
    </submittedName>
</protein>
<dbReference type="EMBL" id="MK552327">
    <property type="protein sequence ID" value="QBJ02755.1"/>
    <property type="molecule type" value="Genomic_DNA"/>
</dbReference>
<keyword evidence="1" id="KW-1133">Transmembrane helix</keyword>
<gene>
    <name evidence="2" type="ORF">PSA21_229</name>
</gene>
<accession>A0A481W5H0</accession>
<organism evidence="2 3">
    <name type="scientific">Pseudomonas phage Psa21</name>
    <dbReference type="NCBI Taxonomy" id="2530023"/>
    <lineage>
        <taxon>Viruses</taxon>
        <taxon>Duplodnaviria</taxon>
        <taxon>Heunggongvirae</taxon>
        <taxon>Uroviricota</taxon>
        <taxon>Caudoviricetes</taxon>
        <taxon>Chimalliviridae</taxon>
        <taxon>Tepukevirus</taxon>
        <taxon>Tepukevirus Psa21</taxon>
    </lineage>
</organism>
<sequence>MIMTTFKIGKVSVNTKTGKINIDRRTIKKTDPKWHHVAYVAIGVVATLIAADYIRNK</sequence>
<evidence type="ECO:0000313" key="2">
    <source>
        <dbReference type="EMBL" id="QBJ02755.1"/>
    </source>
</evidence>
<reference evidence="2 3" key="1">
    <citation type="submission" date="2019-02" db="EMBL/GenBank/DDBJ databases">
        <authorList>
            <person name="Frampton R.A."/>
            <person name="Wojtus J.K."/>
            <person name="Fineran P.C."/>
            <person name="Hendrickson H.L."/>
        </authorList>
    </citation>
    <scope>NUCLEOTIDE SEQUENCE [LARGE SCALE GENOMIC DNA]</scope>
</reference>
<evidence type="ECO:0000256" key="1">
    <source>
        <dbReference type="SAM" id="Phobius"/>
    </source>
</evidence>
<evidence type="ECO:0000313" key="3">
    <source>
        <dbReference type="Proteomes" id="UP000294134"/>
    </source>
</evidence>
<keyword evidence="1" id="KW-0812">Transmembrane</keyword>
<feature type="transmembrane region" description="Helical" evidence="1">
    <location>
        <begin position="34"/>
        <end position="54"/>
    </location>
</feature>
<keyword evidence="3" id="KW-1185">Reference proteome</keyword>
<name>A0A481W5H0_9CAUD</name>
<proteinExistence type="predicted"/>